<protein>
    <submittedName>
        <fullName evidence="2">Uncharacterized protein</fullName>
    </submittedName>
</protein>
<name>A0A921U8X0_SORBI</name>
<reference evidence="2" key="1">
    <citation type="journal article" date="2019" name="BMC Genomics">
        <title>A new reference genome for Sorghum bicolor reveals high levels of sequence similarity between sweet and grain genotypes: implications for the genetics of sugar metabolism.</title>
        <authorList>
            <person name="Cooper E.A."/>
            <person name="Brenton Z.W."/>
            <person name="Flinn B.S."/>
            <person name="Jenkins J."/>
            <person name="Shu S."/>
            <person name="Flowers D."/>
            <person name="Luo F."/>
            <person name="Wang Y."/>
            <person name="Xia P."/>
            <person name="Barry K."/>
            <person name="Daum C."/>
            <person name="Lipzen A."/>
            <person name="Yoshinaga Y."/>
            <person name="Schmutz J."/>
            <person name="Saski C."/>
            <person name="Vermerris W."/>
            <person name="Kresovich S."/>
        </authorList>
    </citation>
    <scope>NUCLEOTIDE SEQUENCE</scope>
</reference>
<accession>A0A921U8X0</accession>
<sequence length="291" mass="31363">MATATSPAWIEAPPCTPEQQQARGGGTRRRARGHPPTVGCLCFECYGNFWSRWDCSPQHDRIHDVLEAFEEHLRAAEFAAATPSERLTDLEPEDGCRLGVHAARDPRLDERAHPAREVKEGGRTHPPGPPLPAPPPATWSGPCPHQYPNPRPRQPPCPIPNTAAWLLSVRGSRTGTGSPRCRDEWRGLAGTTALAAGGLLSRGGAGRGGRGHLDRGGSWTLGRVLRHTADAVEVRWGGGALPAAWGSSVSVPWRRVGAARPLDDVGERRALSAAWESAPSHRRGRSVGRKK</sequence>
<dbReference type="PANTHER" id="PTHR31903">
    <property type="entry name" value="F12F1.11-RELATED"/>
    <property type="match status" value="1"/>
</dbReference>
<feature type="region of interest" description="Disordered" evidence="1">
    <location>
        <begin position="1"/>
        <end position="32"/>
    </location>
</feature>
<dbReference type="Proteomes" id="UP000807115">
    <property type="component" value="Chromosome 7"/>
</dbReference>
<evidence type="ECO:0000313" key="2">
    <source>
        <dbReference type="EMBL" id="KAG0523047.1"/>
    </source>
</evidence>
<dbReference type="EMBL" id="CM027686">
    <property type="protein sequence ID" value="KAG0523047.1"/>
    <property type="molecule type" value="Genomic_DNA"/>
</dbReference>
<dbReference type="AlphaFoldDB" id="A0A921U8X0"/>
<evidence type="ECO:0000313" key="3">
    <source>
        <dbReference type="Proteomes" id="UP000807115"/>
    </source>
</evidence>
<evidence type="ECO:0000256" key="1">
    <source>
        <dbReference type="SAM" id="MobiDB-lite"/>
    </source>
</evidence>
<gene>
    <name evidence="2" type="ORF">BDA96_07G090300</name>
</gene>
<feature type="region of interest" description="Disordered" evidence="1">
    <location>
        <begin position="271"/>
        <end position="291"/>
    </location>
</feature>
<feature type="region of interest" description="Disordered" evidence="1">
    <location>
        <begin position="106"/>
        <end position="155"/>
    </location>
</feature>
<reference evidence="2" key="2">
    <citation type="submission" date="2020-10" db="EMBL/GenBank/DDBJ databases">
        <authorList>
            <person name="Cooper E.A."/>
            <person name="Brenton Z.W."/>
            <person name="Flinn B.S."/>
            <person name="Jenkins J."/>
            <person name="Shu S."/>
            <person name="Flowers D."/>
            <person name="Luo F."/>
            <person name="Wang Y."/>
            <person name="Xia P."/>
            <person name="Barry K."/>
            <person name="Daum C."/>
            <person name="Lipzen A."/>
            <person name="Yoshinaga Y."/>
            <person name="Schmutz J."/>
            <person name="Saski C."/>
            <person name="Vermerris W."/>
            <person name="Kresovich S."/>
        </authorList>
    </citation>
    <scope>NUCLEOTIDE SEQUENCE</scope>
</reference>
<feature type="compositionally biased region" description="Basic and acidic residues" evidence="1">
    <location>
        <begin position="106"/>
        <end position="123"/>
    </location>
</feature>
<organism evidence="2 3">
    <name type="scientific">Sorghum bicolor</name>
    <name type="common">Sorghum</name>
    <name type="synonym">Sorghum vulgare</name>
    <dbReference type="NCBI Taxonomy" id="4558"/>
    <lineage>
        <taxon>Eukaryota</taxon>
        <taxon>Viridiplantae</taxon>
        <taxon>Streptophyta</taxon>
        <taxon>Embryophyta</taxon>
        <taxon>Tracheophyta</taxon>
        <taxon>Spermatophyta</taxon>
        <taxon>Magnoliopsida</taxon>
        <taxon>Liliopsida</taxon>
        <taxon>Poales</taxon>
        <taxon>Poaceae</taxon>
        <taxon>PACMAD clade</taxon>
        <taxon>Panicoideae</taxon>
        <taxon>Andropogonodae</taxon>
        <taxon>Andropogoneae</taxon>
        <taxon>Sorghinae</taxon>
        <taxon>Sorghum</taxon>
    </lineage>
</organism>
<feature type="compositionally biased region" description="Basic residues" evidence="1">
    <location>
        <begin position="280"/>
        <end position="291"/>
    </location>
</feature>
<comment type="caution">
    <text evidence="2">The sequence shown here is derived from an EMBL/GenBank/DDBJ whole genome shotgun (WGS) entry which is preliminary data.</text>
</comment>
<dbReference type="PANTHER" id="PTHR31903:SF22">
    <property type="entry name" value="OS02G0507600 PROTEIN"/>
    <property type="match status" value="1"/>
</dbReference>
<feature type="compositionally biased region" description="Pro residues" evidence="1">
    <location>
        <begin position="126"/>
        <end position="137"/>
    </location>
</feature>
<proteinExistence type="predicted"/>
<feature type="compositionally biased region" description="Pro residues" evidence="1">
    <location>
        <begin position="145"/>
        <end position="155"/>
    </location>
</feature>